<proteinExistence type="predicted"/>
<dbReference type="GeneID" id="87885920"/>
<dbReference type="EMBL" id="JAUDZG010000005">
    <property type="protein sequence ID" value="KAK3304929.1"/>
    <property type="molecule type" value="Genomic_DNA"/>
</dbReference>
<sequence length="338" mass="38105">MAKFIAGIPDIAHDQEELRSFRFPPPTVAPIPFIAPPEADGVRCDRCGFVVRTVAGMRRHCRKEHGWVSSWAKGGDVAKRAKEERPVPWTTGVRCQRLFRSRAASGWFENRRRVEPGDEKTEPNAWLDTVGWAAHLAGLDRDRLRGSVAPIGEDEAVLRHMWESMERVARRAQAAVLKRRGHAVLFVINKKDVHVKPTRPFDGRMEDDTTGTTATGHRTSVTRKQGDLFDAFVEMVEERVQAEAHTEPSEAERQAREDRIDRLCLDATVAFFDHPYKDTPYESALISRLAVLGIREDDGWAGPGDFTPKYSAVIKIARMLVVYQSVVEREDEAAALRA</sequence>
<feature type="domain" description="C2H2-type" evidence="2">
    <location>
        <begin position="44"/>
        <end position="65"/>
    </location>
</feature>
<evidence type="ECO:0000313" key="3">
    <source>
        <dbReference type="EMBL" id="KAK3304929.1"/>
    </source>
</evidence>
<dbReference type="RefSeq" id="XP_062720709.1">
    <property type="nucleotide sequence ID" value="XM_062867091.1"/>
</dbReference>
<accession>A0AAJ0GRR7</accession>
<reference evidence="3" key="1">
    <citation type="journal article" date="2023" name="Mol. Phylogenet. Evol.">
        <title>Genome-scale phylogeny and comparative genomics of the fungal order Sordariales.</title>
        <authorList>
            <person name="Hensen N."/>
            <person name="Bonometti L."/>
            <person name="Westerberg I."/>
            <person name="Brannstrom I.O."/>
            <person name="Guillou S."/>
            <person name="Cros-Aarteil S."/>
            <person name="Calhoun S."/>
            <person name="Haridas S."/>
            <person name="Kuo A."/>
            <person name="Mondo S."/>
            <person name="Pangilinan J."/>
            <person name="Riley R."/>
            <person name="LaButti K."/>
            <person name="Andreopoulos B."/>
            <person name="Lipzen A."/>
            <person name="Chen C."/>
            <person name="Yan M."/>
            <person name="Daum C."/>
            <person name="Ng V."/>
            <person name="Clum A."/>
            <person name="Steindorff A."/>
            <person name="Ohm R.A."/>
            <person name="Martin F."/>
            <person name="Silar P."/>
            <person name="Natvig D.O."/>
            <person name="Lalanne C."/>
            <person name="Gautier V."/>
            <person name="Ament-Velasquez S.L."/>
            <person name="Kruys A."/>
            <person name="Hutchinson M.I."/>
            <person name="Powell A.J."/>
            <person name="Barry K."/>
            <person name="Miller A.N."/>
            <person name="Grigoriev I.V."/>
            <person name="Debuchy R."/>
            <person name="Gladieux P."/>
            <person name="Hiltunen Thoren M."/>
            <person name="Johannesson H."/>
        </authorList>
    </citation>
    <scope>NUCLEOTIDE SEQUENCE</scope>
    <source>
        <strain evidence="3">CBS 333.67</strain>
    </source>
</reference>
<keyword evidence="4" id="KW-1185">Reference proteome</keyword>
<name>A0AAJ0GRR7_9PEZI</name>
<feature type="compositionally biased region" description="Basic and acidic residues" evidence="1">
    <location>
        <begin position="198"/>
        <end position="207"/>
    </location>
</feature>
<dbReference type="PROSITE" id="PS00028">
    <property type="entry name" value="ZINC_FINGER_C2H2_1"/>
    <property type="match status" value="1"/>
</dbReference>
<feature type="region of interest" description="Disordered" evidence="1">
    <location>
        <begin position="198"/>
        <end position="218"/>
    </location>
</feature>
<evidence type="ECO:0000256" key="1">
    <source>
        <dbReference type="SAM" id="MobiDB-lite"/>
    </source>
</evidence>
<evidence type="ECO:0000259" key="2">
    <source>
        <dbReference type="PROSITE" id="PS00028"/>
    </source>
</evidence>
<dbReference type="Proteomes" id="UP001273166">
    <property type="component" value="Unassembled WGS sequence"/>
</dbReference>
<comment type="caution">
    <text evidence="3">The sequence shown here is derived from an EMBL/GenBank/DDBJ whole genome shotgun (WGS) entry which is preliminary data.</text>
</comment>
<evidence type="ECO:0000313" key="4">
    <source>
        <dbReference type="Proteomes" id="UP001273166"/>
    </source>
</evidence>
<dbReference type="AlphaFoldDB" id="A0AAJ0GRR7"/>
<reference evidence="3" key="2">
    <citation type="submission" date="2023-06" db="EMBL/GenBank/DDBJ databases">
        <authorList>
            <consortium name="Lawrence Berkeley National Laboratory"/>
            <person name="Mondo S.J."/>
            <person name="Hensen N."/>
            <person name="Bonometti L."/>
            <person name="Westerberg I."/>
            <person name="Brannstrom I.O."/>
            <person name="Guillou S."/>
            <person name="Cros-Aarteil S."/>
            <person name="Calhoun S."/>
            <person name="Haridas S."/>
            <person name="Kuo A."/>
            <person name="Pangilinan J."/>
            <person name="Riley R."/>
            <person name="Labutti K."/>
            <person name="Andreopoulos B."/>
            <person name="Lipzen A."/>
            <person name="Chen C."/>
            <person name="Yanf M."/>
            <person name="Daum C."/>
            <person name="Ng V."/>
            <person name="Clum A."/>
            <person name="Steindorff A."/>
            <person name="Ohm R."/>
            <person name="Martin F."/>
            <person name="Silar P."/>
            <person name="Natvig D."/>
            <person name="Lalanne C."/>
            <person name="Gautier V."/>
            <person name="Ament-Velasquez S.L."/>
            <person name="Kruys A."/>
            <person name="Hutchinson M.I."/>
            <person name="Powell A.J."/>
            <person name="Barry K."/>
            <person name="Miller A.N."/>
            <person name="Grigoriev I.V."/>
            <person name="Debuchy R."/>
            <person name="Gladieux P."/>
            <person name="Thoren M.H."/>
            <person name="Johannesson H."/>
        </authorList>
    </citation>
    <scope>NUCLEOTIDE SEQUENCE</scope>
    <source>
        <strain evidence="3">CBS 333.67</strain>
    </source>
</reference>
<dbReference type="InterPro" id="IPR013087">
    <property type="entry name" value="Znf_C2H2_type"/>
</dbReference>
<gene>
    <name evidence="3" type="ORF">B0T15DRAFT_495343</name>
</gene>
<organism evidence="3 4">
    <name type="scientific">Chaetomium strumarium</name>
    <dbReference type="NCBI Taxonomy" id="1170767"/>
    <lineage>
        <taxon>Eukaryota</taxon>
        <taxon>Fungi</taxon>
        <taxon>Dikarya</taxon>
        <taxon>Ascomycota</taxon>
        <taxon>Pezizomycotina</taxon>
        <taxon>Sordariomycetes</taxon>
        <taxon>Sordariomycetidae</taxon>
        <taxon>Sordariales</taxon>
        <taxon>Chaetomiaceae</taxon>
        <taxon>Chaetomium</taxon>
    </lineage>
</organism>
<protein>
    <recommendedName>
        <fullName evidence="2">C2H2-type domain-containing protein</fullName>
    </recommendedName>
</protein>